<dbReference type="Proteomes" id="UP000003287">
    <property type="component" value="Unassembled WGS sequence"/>
</dbReference>
<protein>
    <submittedName>
        <fullName evidence="1">Uncharacterized protein</fullName>
    </submittedName>
</protein>
<name>F9P6S3_STRCV</name>
<dbReference type="EMBL" id="AFUP01000003">
    <property type="protein sequence ID" value="EGV09328.1"/>
    <property type="molecule type" value="Genomic_DNA"/>
</dbReference>
<gene>
    <name evidence="1" type="ORF">HMPREF1042_1174</name>
</gene>
<organism evidence="1 2">
    <name type="scientific">Streptococcus constellatus subsp. pharyngis SK1060 = CCUG 46377</name>
    <dbReference type="NCBI Taxonomy" id="1035184"/>
    <lineage>
        <taxon>Bacteria</taxon>
        <taxon>Bacillati</taxon>
        <taxon>Bacillota</taxon>
        <taxon>Bacilli</taxon>
        <taxon>Lactobacillales</taxon>
        <taxon>Streptococcaceae</taxon>
        <taxon>Streptococcus</taxon>
        <taxon>Streptococcus anginosus group</taxon>
    </lineage>
</organism>
<accession>F9P6S3</accession>
<reference evidence="1 2" key="1">
    <citation type="submission" date="2011-06" db="EMBL/GenBank/DDBJ databases">
        <authorList>
            <person name="Harkins D.M."/>
            <person name="Madupu R."/>
            <person name="Durkin A.S."/>
            <person name="Torralba M."/>
            <person name="Methe B."/>
            <person name="Sutton G.G."/>
            <person name="Nelson K.E."/>
        </authorList>
    </citation>
    <scope>NUCLEOTIDE SEQUENCE [LARGE SCALE GENOMIC DNA]</scope>
    <source>
        <strain evidence="1 2">SK1060</strain>
    </source>
</reference>
<proteinExistence type="predicted"/>
<dbReference type="AlphaFoldDB" id="F9P6S3"/>
<evidence type="ECO:0000313" key="1">
    <source>
        <dbReference type="EMBL" id="EGV09328.1"/>
    </source>
</evidence>
<evidence type="ECO:0000313" key="2">
    <source>
        <dbReference type="Proteomes" id="UP000003287"/>
    </source>
</evidence>
<sequence>MKNAFFSSKKSQNTCKSSSLALREKIFHEESSFLPQNQKFHM</sequence>